<name>A0A4Y3WD56_NITWI</name>
<accession>A0A4Y3WD56</accession>
<dbReference type="EMBL" id="BJNF01000051">
    <property type="protein sequence ID" value="GEC16081.1"/>
    <property type="molecule type" value="Genomic_DNA"/>
</dbReference>
<evidence type="ECO:0000313" key="1">
    <source>
        <dbReference type="EMBL" id="GEC16081.1"/>
    </source>
</evidence>
<evidence type="ECO:0000313" key="2">
    <source>
        <dbReference type="Proteomes" id="UP000318825"/>
    </source>
</evidence>
<reference evidence="1 2" key="1">
    <citation type="submission" date="2019-06" db="EMBL/GenBank/DDBJ databases">
        <title>Whole genome shotgun sequence of Nitrobacter winogradskyi NBRC 14297.</title>
        <authorList>
            <person name="Hosoyama A."/>
            <person name="Uohara A."/>
            <person name="Ohji S."/>
            <person name="Ichikawa N."/>
        </authorList>
    </citation>
    <scope>NUCLEOTIDE SEQUENCE [LARGE SCALE GENOMIC DNA]</scope>
    <source>
        <strain evidence="1 2">NBRC 14297</strain>
    </source>
</reference>
<dbReference type="AlphaFoldDB" id="A0A4Y3WD56"/>
<organism evidence="1 2">
    <name type="scientific">Nitrobacter winogradskyi</name>
    <name type="common">Nitrobacter agilis</name>
    <dbReference type="NCBI Taxonomy" id="913"/>
    <lineage>
        <taxon>Bacteria</taxon>
        <taxon>Pseudomonadati</taxon>
        <taxon>Pseudomonadota</taxon>
        <taxon>Alphaproteobacteria</taxon>
        <taxon>Hyphomicrobiales</taxon>
        <taxon>Nitrobacteraceae</taxon>
        <taxon>Nitrobacter</taxon>
    </lineage>
</organism>
<gene>
    <name evidence="1" type="ORF">NWI01_19730</name>
</gene>
<dbReference type="Proteomes" id="UP000318825">
    <property type="component" value="Unassembled WGS sequence"/>
</dbReference>
<dbReference type="RefSeq" id="WP_210242959.1">
    <property type="nucleotide sequence ID" value="NZ_BJNF01000051.1"/>
</dbReference>
<sequence length="84" mass="10123">MLIVEQYGEAPTDVRVIRCRVEYLFLDIRRQFWPELQNRTAKQLFKITHSYRPYDRGCATDSTRVDIPESRLTAWNQTRRLSFV</sequence>
<comment type="caution">
    <text evidence="1">The sequence shown here is derived from an EMBL/GenBank/DDBJ whole genome shotgun (WGS) entry which is preliminary data.</text>
</comment>
<proteinExistence type="predicted"/>
<protein>
    <submittedName>
        <fullName evidence="1">Uncharacterized protein</fullName>
    </submittedName>
</protein>